<proteinExistence type="predicted"/>
<organism evidence="1 2">
    <name type="scientific">Candidatus Syntrophosphaera thermopropionivorans</name>
    <dbReference type="NCBI Taxonomy" id="2593015"/>
    <lineage>
        <taxon>Bacteria</taxon>
        <taxon>Pseudomonadati</taxon>
        <taxon>Candidatus Cloacimonadota</taxon>
        <taxon>Candidatus Cloacimonadia</taxon>
        <taxon>Candidatus Cloacimonadales</taxon>
        <taxon>Candidatus Cloacimonadaceae</taxon>
        <taxon>Candidatus Syntrophosphaera</taxon>
    </lineage>
</organism>
<accession>A0AC61QL35</accession>
<evidence type="ECO:0000313" key="2">
    <source>
        <dbReference type="Proteomes" id="UP000294588"/>
    </source>
</evidence>
<dbReference type="EC" id="1.17.7.1" evidence="1"/>
<reference evidence="1" key="1">
    <citation type="submission" date="2019-03" db="EMBL/GenBank/DDBJ databases">
        <title>Candidatus Syntrophosphaera thermopropionivorans: a novel player in syntrophic propionate oxidation during anaerobic digestion.</title>
        <authorList>
            <person name="Dyksma S."/>
        </authorList>
    </citation>
    <scope>NUCLEOTIDE SEQUENCE</scope>
    <source>
        <strain evidence="1">W5</strain>
    </source>
</reference>
<dbReference type="EMBL" id="SMOG01000001">
    <property type="protein sequence ID" value="TDF74686.1"/>
    <property type="molecule type" value="Genomic_DNA"/>
</dbReference>
<keyword evidence="1" id="KW-0560">Oxidoreductase</keyword>
<name>A0AC61QL35_9BACT</name>
<protein>
    <submittedName>
        <fullName evidence="1">Flavodoxin-dependent (E)-4-hydroxy-3-methylbut-2-enyl-diphosphate synthase</fullName>
        <ecNumber evidence="1">1.17.7.1</ecNumber>
    </submittedName>
</protein>
<comment type="caution">
    <text evidence="1">The sequence shown here is derived from an EMBL/GenBank/DDBJ whole genome shotgun (WGS) entry which is preliminary data.</text>
</comment>
<evidence type="ECO:0000313" key="1">
    <source>
        <dbReference type="EMBL" id="TDF74686.1"/>
    </source>
</evidence>
<dbReference type="Proteomes" id="UP000294588">
    <property type="component" value="Unassembled WGS sequence"/>
</dbReference>
<gene>
    <name evidence="1" type="primary">ispG</name>
    <name evidence="1" type="ORF">E0946_00965</name>
</gene>
<keyword evidence="2" id="KW-1185">Reference proteome</keyword>
<sequence length="355" mass="37908">METIKRRPTRQIKLGNVLIGGGAPISVQSMLSVPTSDISAALSQIHSLEKVGCEIIRFSVETIADIPSIYEFKKETHIPLVADIHFDYKLALAALQAGVDGLRINPGNIGSRDKVEAVAKSAKERGVPIRIGVNSGSLPKELLAKYGLSSEAMVEAALSHIRILEDIGFEAIKVSVKASQVPLMLASYRALSQKIDYPLHLGVTEAGTLLSGSVKSALALGILLEEGIGDTIRVSLTADPVKEVMVGKQILQNLGLRKGLQIISCPTCGRTHINLMRLAEEVESALQEYANLPLTIAVMGCAVNGPGEAREADFGIAGGVGEGLIFAKGKIIKKVPEDRLVAELIQLIKNWKESV</sequence>